<gene>
    <name evidence="1" type="ORF">JK636_08970</name>
</gene>
<reference evidence="1 2" key="1">
    <citation type="submission" date="2021-01" db="EMBL/GenBank/DDBJ databases">
        <title>Genome public.</title>
        <authorList>
            <person name="Liu C."/>
            <person name="Sun Q."/>
        </authorList>
    </citation>
    <scope>NUCLEOTIDE SEQUENCE [LARGE SCALE GENOMIC DNA]</scope>
    <source>
        <strain evidence="1 2">YIM B02515</strain>
    </source>
</reference>
<evidence type="ECO:0000313" key="1">
    <source>
        <dbReference type="EMBL" id="MBL4935890.1"/>
    </source>
</evidence>
<dbReference type="RefSeq" id="WP_202748479.1">
    <property type="nucleotide sequence ID" value="NZ_JAESWC010000002.1"/>
</dbReference>
<evidence type="ECO:0000313" key="2">
    <source>
        <dbReference type="Proteomes" id="UP000632377"/>
    </source>
</evidence>
<accession>A0ABS1T9A4</accession>
<comment type="caution">
    <text evidence="1">The sequence shown here is derived from an EMBL/GenBank/DDBJ whole genome shotgun (WGS) entry which is preliminary data.</text>
</comment>
<sequence length="196" mass="23036">MKFFNKNKLRIKKEIIKEKVKFYIDYSNLKDKFEFKNKLLTDFINKENCLLIIDSKLQQKGINQEETSDKLEGCLIGSNIIYKKIEDRASDSVSVLGVSVKLDNKNRPKNYIIAFIISDKDLYKVETIIKKYNSHFYIGFINESLEDIIKLYKNDDDFSEKFKYTIFDNNSLESMAVLSEIEDLDRTKDIIEHAAN</sequence>
<proteinExistence type="predicted"/>
<keyword evidence="2" id="KW-1185">Reference proteome</keyword>
<organism evidence="1 2">
    <name type="scientific">Clostridium rhizosphaerae</name>
    <dbReference type="NCBI Taxonomy" id="2803861"/>
    <lineage>
        <taxon>Bacteria</taxon>
        <taxon>Bacillati</taxon>
        <taxon>Bacillota</taxon>
        <taxon>Clostridia</taxon>
        <taxon>Eubacteriales</taxon>
        <taxon>Clostridiaceae</taxon>
        <taxon>Clostridium</taxon>
    </lineage>
</organism>
<dbReference type="Proteomes" id="UP000632377">
    <property type="component" value="Unassembled WGS sequence"/>
</dbReference>
<protein>
    <submittedName>
        <fullName evidence="1">Uncharacterized protein</fullName>
    </submittedName>
</protein>
<name>A0ABS1T9A4_9CLOT</name>
<dbReference type="EMBL" id="JAESWC010000002">
    <property type="protein sequence ID" value="MBL4935890.1"/>
    <property type="molecule type" value="Genomic_DNA"/>
</dbReference>